<name>A0A1L3JKE2_9FLAO</name>
<evidence type="ECO:0000313" key="1">
    <source>
        <dbReference type="EMBL" id="APG65587.1"/>
    </source>
</evidence>
<sequence length="191" mass="22415">MKKILLLFLITTTFCFSQTEIEFKKGVKIINSYKSNNYKVPKSILFEISGDTHLINYYLDLTKKLKKQFKKKGIKVGFNYSLTSLNPFKDDLKNIPKKRKKKKNYEMICELSSSFTKIPESWKEYININKRKTQHFLNASITSKKNINTFKLKLDIHAYYTIVTQNKKISKVITNLITSPTLQPQIELQSK</sequence>
<proteinExistence type="predicted"/>
<keyword evidence="2" id="KW-1185">Reference proteome</keyword>
<dbReference type="Proteomes" id="UP000181898">
    <property type="component" value="Chromosome"/>
</dbReference>
<protein>
    <submittedName>
        <fullName evidence="1">Uncharacterized protein</fullName>
    </submittedName>
</protein>
<dbReference type="OrthoDB" id="1189697at2"/>
<reference evidence="1 2" key="1">
    <citation type="submission" date="2016-11" db="EMBL/GenBank/DDBJ databases">
        <title>Tenacibaculum sp. LPB0136, isolated from marine environment.</title>
        <authorList>
            <person name="Kim E."/>
            <person name="Yi H."/>
        </authorList>
    </citation>
    <scope>NUCLEOTIDE SEQUENCE [LARGE SCALE GENOMIC DNA]</scope>
    <source>
        <strain evidence="1 2">LPB0136</strain>
    </source>
</reference>
<dbReference type="STRING" id="1850252.LPB136_09530"/>
<organism evidence="1 2">
    <name type="scientific">Tenacibaculum todarodis</name>
    <dbReference type="NCBI Taxonomy" id="1850252"/>
    <lineage>
        <taxon>Bacteria</taxon>
        <taxon>Pseudomonadati</taxon>
        <taxon>Bacteroidota</taxon>
        <taxon>Flavobacteriia</taxon>
        <taxon>Flavobacteriales</taxon>
        <taxon>Flavobacteriaceae</taxon>
        <taxon>Tenacibaculum</taxon>
    </lineage>
</organism>
<dbReference type="AlphaFoldDB" id="A0A1L3JKE2"/>
<dbReference type="EMBL" id="CP018155">
    <property type="protein sequence ID" value="APG65587.1"/>
    <property type="molecule type" value="Genomic_DNA"/>
</dbReference>
<accession>A0A1L3JKE2</accession>
<gene>
    <name evidence="1" type="ORF">LPB136_09530</name>
</gene>
<evidence type="ECO:0000313" key="2">
    <source>
        <dbReference type="Proteomes" id="UP000181898"/>
    </source>
</evidence>
<dbReference type="RefSeq" id="WP_072556111.1">
    <property type="nucleotide sequence ID" value="NZ_CP018155.1"/>
</dbReference>
<dbReference type="KEGG" id="ten:LPB136_09530"/>